<reference evidence="3 4" key="1">
    <citation type="submission" date="2019-02" db="EMBL/GenBank/DDBJ databases">
        <title>Deep-cultivation of Planctomycetes and their phenomic and genomic characterization uncovers novel biology.</title>
        <authorList>
            <person name="Wiegand S."/>
            <person name="Jogler M."/>
            <person name="Boedeker C."/>
            <person name="Pinto D."/>
            <person name="Vollmers J."/>
            <person name="Rivas-Marin E."/>
            <person name="Kohn T."/>
            <person name="Peeters S.H."/>
            <person name="Heuer A."/>
            <person name="Rast P."/>
            <person name="Oberbeckmann S."/>
            <person name="Bunk B."/>
            <person name="Jeske O."/>
            <person name="Meyerdierks A."/>
            <person name="Storesund J.E."/>
            <person name="Kallscheuer N."/>
            <person name="Luecker S."/>
            <person name="Lage O.M."/>
            <person name="Pohl T."/>
            <person name="Merkel B.J."/>
            <person name="Hornburger P."/>
            <person name="Mueller R.-W."/>
            <person name="Bruemmer F."/>
            <person name="Labrenz M."/>
            <person name="Spormann A.M."/>
            <person name="Op Den Camp H."/>
            <person name="Overmann J."/>
            <person name="Amann R."/>
            <person name="Jetten M.S.M."/>
            <person name="Mascher T."/>
            <person name="Medema M.H."/>
            <person name="Devos D.P."/>
            <person name="Kaster A.-K."/>
            <person name="Ovreas L."/>
            <person name="Rohde M."/>
            <person name="Galperin M.Y."/>
            <person name="Jogler C."/>
        </authorList>
    </citation>
    <scope>NUCLEOTIDE SEQUENCE [LARGE SCALE GENOMIC DNA]</scope>
    <source>
        <strain evidence="3 4">Poly59</strain>
    </source>
</reference>
<dbReference type="Pfam" id="PF13439">
    <property type="entry name" value="Glyco_transf_4"/>
    <property type="match status" value="1"/>
</dbReference>
<dbReference type="GO" id="GO:0016757">
    <property type="term" value="F:glycosyltransferase activity"/>
    <property type="evidence" value="ECO:0007669"/>
    <property type="project" value="UniProtKB-ARBA"/>
</dbReference>
<dbReference type="AlphaFoldDB" id="A0A5C6F3G9"/>
<proteinExistence type="predicted"/>
<evidence type="ECO:0000259" key="2">
    <source>
        <dbReference type="Pfam" id="PF13439"/>
    </source>
</evidence>
<dbReference type="SUPFAM" id="SSF53756">
    <property type="entry name" value="UDP-Glycosyltransferase/glycogen phosphorylase"/>
    <property type="match status" value="1"/>
</dbReference>
<dbReference type="InterPro" id="IPR028098">
    <property type="entry name" value="Glyco_trans_4-like_N"/>
</dbReference>
<name>A0A5C6F3G9_9BACT</name>
<accession>A0A5C6F3G9</accession>
<feature type="compositionally biased region" description="Polar residues" evidence="1">
    <location>
        <begin position="84"/>
        <end position="105"/>
    </location>
</feature>
<evidence type="ECO:0000313" key="3">
    <source>
        <dbReference type="EMBL" id="TWU55685.1"/>
    </source>
</evidence>
<protein>
    <recommendedName>
        <fullName evidence="2">Glycosyltransferase subfamily 4-like N-terminal domain-containing protein</fullName>
    </recommendedName>
</protein>
<dbReference type="PANTHER" id="PTHR12526">
    <property type="entry name" value="GLYCOSYLTRANSFERASE"/>
    <property type="match status" value="1"/>
</dbReference>
<gene>
    <name evidence="3" type="ORF">Poly59_19850</name>
</gene>
<dbReference type="EMBL" id="SJPX01000002">
    <property type="protein sequence ID" value="TWU55685.1"/>
    <property type="molecule type" value="Genomic_DNA"/>
</dbReference>
<evidence type="ECO:0000313" key="4">
    <source>
        <dbReference type="Proteomes" id="UP000317977"/>
    </source>
</evidence>
<dbReference type="PANTHER" id="PTHR12526:SF636">
    <property type="entry name" value="BLL3647 PROTEIN"/>
    <property type="match status" value="1"/>
</dbReference>
<feature type="region of interest" description="Disordered" evidence="1">
    <location>
        <begin position="83"/>
        <end position="110"/>
    </location>
</feature>
<keyword evidence="4" id="KW-1185">Reference proteome</keyword>
<evidence type="ECO:0000256" key="1">
    <source>
        <dbReference type="SAM" id="MobiDB-lite"/>
    </source>
</evidence>
<organism evidence="3 4">
    <name type="scientific">Rubripirellula reticaptiva</name>
    <dbReference type="NCBI Taxonomy" id="2528013"/>
    <lineage>
        <taxon>Bacteria</taxon>
        <taxon>Pseudomonadati</taxon>
        <taxon>Planctomycetota</taxon>
        <taxon>Planctomycetia</taxon>
        <taxon>Pirellulales</taxon>
        <taxon>Pirellulaceae</taxon>
        <taxon>Rubripirellula</taxon>
    </lineage>
</organism>
<comment type="caution">
    <text evidence="3">The sequence shown here is derived from an EMBL/GenBank/DDBJ whole genome shotgun (WGS) entry which is preliminary data.</text>
</comment>
<sequence length="462" mass="51629">MVAFNFPPAVSAGIHRTLRFTRFLGEFGWFPTVLTSKPSQDAQVDLKLLNLVPVDVVVHDVELIRPEDVFKARVKAALGFVRPQRSTSPGHDQFGSPKTGSGSSRLDSKDARRLRSAASGIWEKSNELLFAIPDNRIAWKKDAVERGLQIVRDNGCCLVYATAPPFSSLLVGREIARKANLPLVVDFRDPWTRVPWGPRNKSWLANRWVARLERMCVNDASKVVLNTRELEDDFVAHYKNQPRGKFTSIPNGFDPEIKSRIDSHLATCTLALQTGRPMRLLHPGSVYRNRDPRPIVDAIAKLRQSGLSVILEQVGFCDENFDLQSYAVEKGVGDLIEVKPALPHDQMLRRMAEVDGFVLLQPGTALQVPGKLFEMILFRKPILAICVPGAVSNIVEQYRLGTIAEAGEVDQIANAIRKMAVADSSQSLWDEAQMQFHGQRLTEEMAAVFDDAIYPDKRRVVS</sequence>
<dbReference type="Proteomes" id="UP000317977">
    <property type="component" value="Unassembled WGS sequence"/>
</dbReference>
<dbReference type="Gene3D" id="3.40.50.2000">
    <property type="entry name" value="Glycogen Phosphorylase B"/>
    <property type="match status" value="2"/>
</dbReference>
<feature type="domain" description="Glycosyltransferase subfamily 4-like N-terminal" evidence="2">
    <location>
        <begin position="149"/>
        <end position="256"/>
    </location>
</feature>